<proteinExistence type="predicted"/>
<gene>
    <name evidence="1" type="ORF">E3N88_01459</name>
</gene>
<reference evidence="1 2" key="1">
    <citation type="submission" date="2019-05" db="EMBL/GenBank/DDBJ databases">
        <title>Mikania micrantha, genome provides insights into the molecular mechanism of rapid growth.</title>
        <authorList>
            <person name="Liu B."/>
        </authorList>
    </citation>
    <scope>NUCLEOTIDE SEQUENCE [LARGE SCALE GENOMIC DNA]</scope>
    <source>
        <strain evidence="1">NLD-2019</strain>
        <tissue evidence="1">Leaf</tissue>
    </source>
</reference>
<evidence type="ECO:0008006" key="3">
    <source>
        <dbReference type="Google" id="ProtNLM"/>
    </source>
</evidence>
<dbReference type="EMBL" id="SZYD01000001">
    <property type="protein sequence ID" value="KAD7478323.1"/>
    <property type="molecule type" value="Genomic_DNA"/>
</dbReference>
<dbReference type="OrthoDB" id="1104670at2759"/>
<evidence type="ECO:0000313" key="2">
    <source>
        <dbReference type="Proteomes" id="UP000326396"/>
    </source>
</evidence>
<accession>A0A5N6Q1N4</accession>
<dbReference type="Proteomes" id="UP000326396">
    <property type="component" value="Linkage Group LG1"/>
</dbReference>
<comment type="caution">
    <text evidence="1">The sequence shown here is derived from an EMBL/GenBank/DDBJ whole genome shotgun (WGS) entry which is preliminary data.</text>
</comment>
<sequence length="245" mass="27143">MIPYPFGIGASCAVNQWYIIDCNSSTPYLPALNHLKVLGVNLENRTVTVRTPRITDCRNPVQDSSKIMGVDLGGSPFLFSNYNKFVFKGCGNAIMMMDNGSVVTACSTACHGGVTHELNDRDKCFGMGGCCETRVPYYFKSYSIHLSGLEEKGGACGSGFLADENHQENWFSVGQNTTSYDIPVSFLWTLTASDQITCCENTRRVMVDMFNDTALYTWECYNTWLPKVGNFYLTDGCKTKDDNGT</sequence>
<evidence type="ECO:0000313" key="1">
    <source>
        <dbReference type="EMBL" id="KAD7478323.1"/>
    </source>
</evidence>
<keyword evidence="2" id="KW-1185">Reference proteome</keyword>
<dbReference type="AlphaFoldDB" id="A0A5N6Q1N4"/>
<protein>
    <recommendedName>
        <fullName evidence="3">Wall-associated receptor kinase galacturonan-binding domain-containing protein</fullName>
    </recommendedName>
</protein>
<organism evidence="1 2">
    <name type="scientific">Mikania micrantha</name>
    <name type="common">bitter vine</name>
    <dbReference type="NCBI Taxonomy" id="192012"/>
    <lineage>
        <taxon>Eukaryota</taxon>
        <taxon>Viridiplantae</taxon>
        <taxon>Streptophyta</taxon>
        <taxon>Embryophyta</taxon>
        <taxon>Tracheophyta</taxon>
        <taxon>Spermatophyta</taxon>
        <taxon>Magnoliopsida</taxon>
        <taxon>eudicotyledons</taxon>
        <taxon>Gunneridae</taxon>
        <taxon>Pentapetalae</taxon>
        <taxon>asterids</taxon>
        <taxon>campanulids</taxon>
        <taxon>Asterales</taxon>
        <taxon>Asteraceae</taxon>
        <taxon>Asteroideae</taxon>
        <taxon>Heliantheae alliance</taxon>
        <taxon>Eupatorieae</taxon>
        <taxon>Mikania</taxon>
    </lineage>
</organism>
<dbReference type="PANTHER" id="PTHR33491">
    <property type="entry name" value="OSJNBA0016N04.9 PROTEIN"/>
    <property type="match status" value="1"/>
</dbReference>
<name>A0A5N6Q1N4_9ASTR</name>